<feature type="signal peptide" evidence="1">
    <location>
        <begin position="1"/>
        <end position="18"/>
    </location>
</feature>
<accession>A0A8H6VEL8</accession>
<keyword evidence="3" id="KW-1185">Reference proteome</keyword>
<dbReference type="AlphaFoldDB" id="A0A8H6VEL8"/>
<comment type="caution">
    <text evidence="2">The sequence shown here is derived from an EMBL/GenBank/DDBJ whole genome shotgun (WGS) entry which is preliminary data.</text>
</comment>
<dbReference type="Proteomes" id="UP000660729">
    <property type="component" value="Unassembled WGS sequence"/>
</dbReference>
<sequence length="149" mass="16425">MQLIAVTALLAAAASALPQWVPGRQPLVPNSPLPNLFRQRIAGTDGDENGAYRTQCWCTLGGQFNAFATQLMVQDLNARYPNLVQGQFGVIDANGRGVERNGVAASCNRVPQNPLFINHFRITRWQDADSFFLPDFPNFPYTVDANCQV</sequence>
<dbReference type="EMBL" id="JABCIY010000185">
    <property type="protein sequence ID" value="KAF7189523.1"/>
    <property type="molecule type" value="Genomic_DNA"/>
</dbReference>
<evidence type="ECO:0000313" key="3">
    <source>
        <dbReference type="Proteomes" id="UP000660729"/>
    </source>
</evidence>
<name>A0A8H6VEL8_9PEZI</name>
<feature type="chain" id="PRO_5034914520" evidence="1">
    <location>
        <begin position="19"/>
        <end position="149"/>
    </location>
</feature>
<organism evidence="2 3">
    <name type="scientific">Pseudocercospora fuligena</name>
    <dbReference type="NCBI Taxonomy" id="685502"/>
    <lineage>
        <taxon>Eukaryota</taxon>
        <taxon>Fungi</taxon>
        <taxon>Dikarya</taxon>
        <taxon>Ascomycota</taxon>
        <taxon>Pezizomycotina</taxon>
        <taxon>Dothideomycetes</taxon>
        <taxon>Dothideomycetidae</taxon>
        <taxon>Mycosphaerellales</taxon>
        <taxon>Mycosphaerellaceae</taxon>
        <taxon>Pseudocercospora</taxon>
    </lineage>
</organism>
<protein>
    <submittedName>
        <fullName evidence="2">Uncharacterized protein</fullName>
    </submittedName>
</protein>
<evidence type="ECO:0000313" key="2">
    <source>
        <dbReference type="EMBL" id="KAF7189523.1"/>
    </source>
</evidence>
<keyword evidence="1" id="KW-0732">Signal</keyword>
<evidence type="ECO:0000256" key="1">
    <source>
        <dbReference type="SAM" id="SignalP"/>
    </source>
</evidence>
<reference evidence="2" key="1">
    <citation type="submission" date="2020-04" db="EMBL/GenBank/DDBJ databases">
        <title>Draft genome resource of the tomato pathogen Pseudocercospora fuligena.</title>
        <authorList>
            <person name="Zaccaron A."/>
        </authorList>
    </citation>
    <scope>NUCLEOTIDE SEQUENCE</scope>
    <source>
        <strain evidence="2">PF001</strain>
    </source>
</reference>
<proteinExistence type="predicted"/>
<gene>
    <name evidence="2" type="ORF">HII31_09163</name>
</gene>